<dbReference type="InterPro" id="IPR041618">
    <property type="entry name" value="PKS_DE"/>
</dbReference>
<evidence type="ECO:0000256" key="2">
    <source>
        <dbReference type="ARBA" id="ARBA00004792"/>
    </source>
</evidence>
<feature type="region of interest" description="C-terminal hotdog fold" evidence="9">
    <location>
        <begin position="1067"/>
        <end position="1198"/>
    </location>
</feature>
<dbReference type="InterPro" id="IPR049551">
    <property type="entry name" value="PKS_DH_C"/>
</dbReference>
<reference evidence="13" key="1">
    <citation type="submission" date="2021-03" db="EMBL/GenBank/DDBJ databases">
        <title>Whole genome shotgun sequence of Actinoplanes consettensis NBRC 14913.</title>
        <authorList>
            <person name="Komaki H."/>
            <person name="Tamura T."/>
        </authorList>
    </citation>
    <scope>NUCLEOTIDE SEQUENCE</scope>
    <source>
        <strain evidence="13">NBRC 14913</strain>
    </source>
</reference>
<dbReference type="SUPFAM" id="SSF47336">
    <property type="entry name" value="ACP-like"/>
    <property type="match status" value="3"/>
</dbReference>
<feature type="active site" description="Proton donor; for dehydratase activity" evidence="9">
    <location>
        <position position="4321"/>
    </location>
</feature>
<dbReference type="GO" id="GO:0033068">
    <property type="term" value="P:macrolide biosynthetic process"/>
    <property type="evidence" value="ECO:0007669"/>
    <property type="project" value="UniProtKB-ARBA"/>
</dbReference>
<feature type="active site" description="Proton acceptor; for dehydratase activity" evidence="9">
    <location>
        <position position="949"/>
    </location>
</feature>
<comment type="cofactor">
    <cofactor evidence="1">
        <name>pantetheine 4'-phosphate</name>
        <dbReference type="ChEBI" id="CHEBI:47942"/>
    </cofactor>
</comment>
<evidence type="ECO:0000256" key="3">
    <source>
        <dbReference type="ARBA" id="ARBA00022450"/>
    </source>
</evidence>
<dbReference type="InterPro" id="IPR036291">
    <property type="entry name" value="NAD(P)-bd_dom_sf"/>
</dbReference>
<dbReference type="Pfam" id="PF02801">
    <property type="entry name" value="Ketoacyl-synt_C"/>
    <property type="match status" value="3"/>
</dbReference>
<dbReference type="SUPFAM" id="SSF53901">
    <property type="entry name" value="Thiolase-like"/>
    <property type="match status" value="3"/>
</dbReference>
<dbReference type="InterPro" id="IPR009081">
    <property type="entry name" value="PP-bd_ACP"/>
</dbReference>
<comment type="caution">
    <text evidence="13">The sequence shown here is derived from an EMBL/GenBank/DDBJ whole genome shotgun (WGS) entry which is preliminary data.</text>
</comment>
<dbReference type="NCBIfam" id="NF045894">
    <property type="entry name" value="PKS_plus_SDR"/>
    <property type="match status" value="1"/>
</dbReference>
<dbReference type="PROSITE" id="PS00606">
    <property type="entry name" value="KS3_1"/>
    <property type="match status" value="3"/>
</dbReference>
<dbReference type="InterPro" id="IPR015083">
    <property type="entry name" value="NorB/c/GfsB-D-like_docking"/>
</dbReference>
<dbReference type="PROSITE" id="PS00012">
    <property type="entry name" value="PHOSPHOPANTETHEINE"/>
    <property type="match status" value="3"/>
</dbReference>
<evidence type="ECO:0000256" key="7">
    <source>
        <dbReference type="ARBA" id="ARBA00023268"/>
    </source>
</evidence>
<dbReference type="InterPro" id="IPR049552">
    <property type="entry name" value="PKS_DH_N"/>
</dbReference>
<evidence type="ECO:0000256" key="4">
    <source>
        <dbReference type="ARBA" id="ARBA00022553"/>
    </source>
</evidence>
<dbReference type="Pfam" id="PF00698">
    <property type="entry name" value="Acyl_transf_1"/>
    <property type="match status" value="3"/>
</dbReference>
<evidence type="ECO:0000256" key="8">
    <source>
        <dbReference type="ARBA" id="ARBA00023315"/>
    </source>
</evidence>
<dbReference type="Gene3D" id="1.10.1200.10">
    <property type="entry name" value="ACP-like"/>
    <property type="match status" value="3"/>
</dbReference>
<keyword evidence="6" id="KW-0045">Antibiotic biosynthesis</keyword>
<keyword evidence="5" id="KW-0808">Transferase</keyword>
<dbReference type="SMART" id="SM00825">
    <property type="entry name" value="PKS_KS"/>
    <property type="match status" value="3"/>
</dbReference>
<feature type="domain" description="Carrier" evidence="10">
    <location>
        <begin position="1614"/>
        <end position="1689"/>
    </location>
</feature>
<dbReference type="InterPro" id="IPR049900">
    <property type="entry name" value="PKS_mFAS_DH"/>
</dbReference>
<dbReference type="RefSeq" id="WP_213002513.1">
    <property type="nucleotide sequence ID" value="NZ_BAAATW010000002.1"/>
</dbReference>
<dbReference type="SMART" id="SM00822">
    <property type="entry name" value="PKS_KR"/>
    <property type="match status" value="3"/>
</dbReference>
<keyword evidence="7" id="KW-0511">Multifunctional enzyme</keyword>
<evidence type="ECO:0000256" key="6">
    <source>
        <dbReference type="ARBA" id="ARBA00023194"/>
    </source>
</evidence>
<dbReference type="InterPro" id="IPR020807">
    <property type="entry name" value="PKS_DH"/>
</dbReference>
<feature type="domain" description="Ketosynthase family 3 (KS3)" evidence="11">
    <location>
        <begin position="1707"/>
        <end position="2126"/>
    </location>
</feature>
<dbReference type="Pfam" id="PF14765">
    <property type="entry name" value="PS-DH"/>
    <property type="match status" value="1"/>
</dbReference>
<feature type="domain" description="PKS/mFAS DH" evidence="12">
    <location>
        <begin position="917"/>
        <end position="1198"/>
    </location>
</feature>
<dbReference type="SMART" id="SM00823">
    <property type="entry name" value="PKS_PP"/>
    <property type="match status" value="3"/>
</dbReference>
<dbReference type="CDD" id="cd00833">
    <property type="entry name" value="PKS"/>
    <property type="match status" value="3"/>
</dbReference>
<gene>
    <name evidence="13" type="ORF">Aco04nite_81320</name>
</gene>
<evidence type="ECO:0000256" key="9">
    <source>
        <dbReference type="PROSITE-ProRule" id="PRU01363"/>
    </source>
</evidence>
<dbReference type="InterPro" id="IPR006162">
    <property type="entry name" value="Ppantetheine_attach_site"/>
</dbReference>
<dbReference type="Pfam" id="PF22953">
    <property type="entry name" value="SpnB_Rossmann"/>
    <property type="match status" value="1"/>
</dbReference>
<dbReference type="InterPro" id="IPR001227">
    <property type="entry name" value="Ac_transferase_dom_sf"/>
</dbReference>
<dbReference type="Gene3D" id="3.40.50.720">
    <property type="entry name" value="NAD(P)-binding Rossmann-like Domain"/>
    <property type="match status" value="3"/>
</dbReference>
<evidence type="ECO:0000256" key="1">
    <source>
        <dbReference type="ARBA" id="ARBA00001957"/>
    </source>
</evidence>
<evidence type="ECO:0000313" key="13">
    <source>
        <dbReference type="EMBL" id="GIM82401.1"/>
    </source>
</evidence>
<feature type="domain" description="Carrier" evidence="10">
    <location>
        <begin position="3128"/>
        <end position="3203"/>
    </location>
</feature>
<dbReference type="InterPro" id="IPR036736">
    <property type="entry name" value="ACP-like_sf"/>
</dbReference>
<dbReference type="GO" id="GO:0006633">
    <property type="term" value="P:fatty acid biosynthetic process"/>
    <property type="evidence" value="ECO:0007669"/>
    <property type="project" value="InterPro"/>
</dbReference>
<protein>
    <submittedName>
        <fullName evidence="13">Uncharacterized protein</fullName>
    </submittedName>
</protein>
<feature type="domain" description="PKS/mFAS DH" evidence="12">
    <location>
        <begin position="4119"/>
        <end position="4400"/>
    </location>
</feature>
<comment type="pathway">
    <text evidence="2">Antibiotic biosynthesis.</text>
</comment>
<dbReference type="Pfam" id="PF21089">
    <property type="entry name" value="PKS_DH_N"/>
    <property type="match status" value="2"/>
</dbReference>
<accession>A0A919T2E6</accession>
<dbReference type="Gene3D" id="3.40.366.10">
    <property type="entry name" value="Malonyl-Coenzyme A Acyl Carrier Protein, domain 2"/>
    <property type="match status" value="3"/>
</dbReference>
<dbReference type="SUPFAM" id="SSF55048">
    <property type="entry name" value="Probable ACP-binding domain of malonyl-CoA ACP transacylase"/>
    <property type="match status" value="3"/>
</dbReference>
<keyword evidence="14" id="KW-1185">Reference proteome</keyword>
<dbReference type="GO" id="GO:0004315">
    <property type="term" value="F:3-oxoacyl-[acyl-carrier-protein] synthase activity"/>
    <property type="evidence" value="ECO:0007669"/>
    <property type="project" value="InterPro"/>
</dbReference>
<dbReference type="SMART" id="SM00826">
    <property type="entry name" value="PKS_DH"/>
    <property type="match status" value="2"/>
</dbReference>
<dbReference type="GO" id="GO:0004312">
    <property type="term" value="F:fatty acid synthase activity"/>
    <property type="evidence" value="ECO:0007669"/>
    <property type="project" value="TreeGrafter"/>
</dbReference>
<dbReference type="Pfam" id="PF08659">
    <property type="entry name" value="KR"/>
    <property type="match status" value="3"/>
</dbReference>
<evidence type="ECO:0000256" key="5">
    <source>
        <dbReference type="ARBA" id="ARBA00022679"/>
    </source>
</evidence>
<dbReference type="CDD" id="cd08952">
    <property type="entry name" value="KR_1_SDR_x"/>
    <property type="match status" value="1"/>
</dbReference>
<keyword evidence="3" id="KW-0596">Phosphopantetheine</keyword>
<feature type="active site" description="Proton acceptor; for dehydratase activity" evidence="9">
    <location>
        <position position="4151"/>
    </location>
</feature>
<dbReference type="SUPFAM" id="SSF52151">
    <property type="entry name" value="FabD/lysophospholipase-like"/>
    <property type="match status" value="3"/>
</dbReference>
<dbReference type="PROSITE" id="PS52019">
    <property type="entry name" value="PKS_MFAS_DH"/>
    <property type="match status" value="2"/>
</dbReference>
<dbReference type="GO" id="GO:0031177">
    <property type="term" value="F:phosphopantetheine binding"/>
    <property type="evidence" value="ECO:0007669"/>
    <property type="project" value="InterPro"/>
</dbReference>
<feature type="region of interest" description="N-terminal hotdog fold" evidence="9">
    <location>
        <begin position="4119"/>
        <end position="4245"/>
    </location>
</feature>
<dbReference type="EMBL" id="BOQP01000051">
    <property type="protein sequence ID" value="GIM82401.1"/>
    <property type="molecule type" value="Genomic_DNA"/>
</dbReference>
<dbReference type="FunFam" id="3.40.47.10:FF:000019">
    <property type="entry name" value="Polyketide synthase type I"/>
    <property type="match status" value="3"/>
</dbReference>
<dbReference type="FunFam" id="1.10.1200.10:FF:000007">
    <property type="entry name" value="Probable polyketide synthase pks17"/>
    <property type="match status" value="3"/>
</dbReference>
<feature type="active site" description="Proton donor; for dehydratase activity" evidence="9">
    <location>
        <position position="1118"/>
    </location>
</feature>
<dbReference type="InterPro" id="IPR042104">
    <property type="entry name" value="PKS_dehydratase_sf"/>
</dbReference>
<dbReference type="SMART" id="SM01294">
    <property type="entry name" value="PKS_PP_betabranch"/>
    <property type="match status" value="3"/>
</dbReference>
<dbReference type="Gene3D" id="3.30.70.3290">
    <property type="match status" value="3"/>
</dbReference>
<evidence type="ECO:0000259" key="11">
    <source>
        <dbReference type="PROSITE" id="PS52004"/>
    </source>
</evidence>
<dbReference type="InterPro" id="IPR020841">
    <property type="entry name" value="PKS_Beta-ketoAc_synthase_dom"/>
</dbReference>
<name>A0A919T2E6_9ACTN</name>
<dbReference type="PANTHER" id="PTHR43775:SF51">
    <property type="entry name" value="INACTIVE PHENOLPHTHIOCEROL SYNTHESIS POLYKETIDE SYNTHASE TYPE I PKS1-RELATED"/>
    <property type="match status" value="1"/>
</dbReference>
<dbReference type="InterPro" id="IPR018201">
    <property type="entry name" value="Ketoacyl_synth_AS"/>
</dbReference>
<dbReference type="Pfam" id="PF00550">
    <property type="entry name" value="PP-binding"/>
    <property type="match status" value="3"/>
</dbReference>
<dbReference type="InterPro" id="IPR014031">
    <property type="entry name" value="Ketoacyl_synth_C"/>
</dbReference>
<dbReference type="FunFam" id="3.40.366.10:FF:000002">
    <property type="entry name" value="Probable polyketide synthase 2"/>
    <property type="match status" value="2"/>
</dbReference>
<dbReference type="CDD" id="cd08956">
    <property type="entry name" value="KR_3_FAS_SDR_x"/>
    <property type="match status" value="2"/>
</dbReference>
<feature type="domain" description="Carrier" evidence="10">
    <location>
        <begin position="4875"/>
        <end position="4950"/>
    </location>
</feature>
<dbReference type="Pfam" id="PF16197">
    <property type="entry name" value="KAsynt_C_assoc"/>
    <property type="match status" value="3"/>
</dbReference>
<dbReference type="InterPro" id="IPR057326">
    <property type="entry name" value="KR_dom"/>
</dbReference>
<feature type="region of interest" description="N-terminal hotdog fold" evidence="9">
    <location>
        <begin position="917"/>
        <end position="1045"/>
    </location>
</feature>
<organism evidence="13 14">
    <name type="scientific">Winogradskya consettensis</name>
    <dbReference type="NCBI Taxonomy" id="113560"/>
    <lineage>
        <taxon>Bacteria</taxon>
        <taxon>Bacillati</taxon>
        <taxon>Actinomycetota</taxon>
        <taxon>Actinomycetes</taxon>
        <taxon>Micromonosporales</taxon>
        <taxon>Micromonosporaceae</taxon>
        <taxon>Winogradskya</taxon>
    </lineage>
</organism>
<dbReference type="SUPFAM" id="SSF51735">
    <property type="entry name" value="NAD(P)-binding Rossmann-fold domains"/>
    <property type="match status" value="6"/>
</dbReference>
<keyword evidence="4" id="KW-0597">Phosphoprotein</keyword>
<dbReference type="Pfam" id="PF08990">
    <property type="entry name" value="Docking"/>
    <property type="match status" value="1"/>
</dbReference>
<feature type="domain" description="Ketosynthase family 3 (KS3)" evidence="11">
    <location>
        <begin position="3223"/>
        <end position="3649"/>
    </location>
</feature>
<dbReference type="InterPro" id="IPR055123">
    <property type="entry name" value="SpnB-like_Rossmann"/>
</dbReference>
<dbReference type="PROSITE" id="PS52004">
    <property type="entry name" value="KS3_2"/>
    <property type="match status" value="3"/>
</dbReference>
<dbReference type="InterPro" id="IPR014043">
    <property type="entry name" value="Acyl_transferase_dom"/>
</dbReference>
<dbReference type="Proteomes" id="UP000680865">
    <property type="component" value="Unassembled WGS sequence"/>
</dbReference>
<sequence length="5023" mass="518524">MADNDTLRDYLKLVSADLHRTRSRLREVEDAAREPIAVVGMACRYPGGITGPDELWDLVAAGGDGIGDFPDDRGWDLTRLFGDDPDAGTSYVRQGGFVAGAGEFDPAFFGISPREALAMDPQQRLLLETSWEALEQAGIAADTLRGSRTGVFAGTNDQGYPALLALSTEDTGGHVLTGGATAVTSGRIAYVLGLEGPAVTVDTACSSSLVALHLAAQSLRTGECDLALAGGVTVMSTPGVFTEFSRQRGLASDGRCKSFAAAADGTGWAEGAGVLVVERLSDARRNGHRVLAVVRGSAVNSDGASNGLTAPNGPSQQRVILDALAQARLSPADVDAVDAHGTGTVLGDPIEAQALLATYGSNREQAEPLWVGSVKSNIGHAQSAAGVAGVIKMVQALRHGVLPRTLHVDEPTPHVDWTAGDVRLLTEQRDWPETGRARRGAVSAFGVSGTNAHVILEQAPDEEPPAAAGAPVSGPVVVAFSARTPEALIRQADRLHAALLADPALTPADLGRSLAGTRTALEYRAALVAGDRDELLAGFATLTAGTEEPVLARPGKLAFLFSGQGAQRTGMGRELYAAEPVFAAAFDEVTALLDPHLDRPLRDVVFEGADGELDETAWTQAGLFALEVALARLLGHWGVTPDYLLGHSIGEIAAAHLAGVLSLADACALVAARGRLMGSLPAGGAMLAVRAGEADVRAALEPYAGRAGIAAVNGPEAVVVSGAGEAVTELAAAWEQRGVKTRRLRVSHAFHSVLMEPMLAEFRRFAASLTYAPPRIPVVSNLTGEPVDAFDADYWVRHAREAVRFADGLSWLREHGVTVAAEIGPDGVLAALAAEASDAGPAVIPVLRRGRDERTMPRHALAALHVAGAVADLTAPHGGGGRVVALPLYPFERDRYWPTITGAAGDITAAGLGSTGHALLGAGVTLATGDELLFTARLSVHTHAFLTGHLVHGRPALSTAALIDLAVRAGDRAGCPAVAELTVLTPVVLPDDAALHLQVRVGAPDDDGWRTLTVHSRPADGPDGWTDGPWTEHVTGVLAPAGSDAGDLGDLRVWPPTGAEALPGATGVWRHGEDTYAEVRLDEAEARDAPRYGLHPALLTAALSTLPGDPALAVLATDIILHATGAEALRVRLRPLPADPGSVAVLATDLDGEPVLSAGRLELTPVADVVLPGGNGQALPLLEPAWLPIPATAGDTADLVLAPVIGHPATAAGIRAATAEALDLLHRWDAEEHPAGARLVFVTHGATDAAAGDIDLAGAAVHGLVRSAQTESPGAYQLVDLPADGSGDVRSAAATGEPEVAVRDSALFAARLRRAGSENGGHPVLDPEGPVLDPEGTVLITGGSGRLGSLVARHLVTVYGARHLALAGRRGAGSPGTAELIAELAGLGAVVTAYACDVSDRDDVAALLAALPADRPLTAVFHAAGVVDDGVVASLTPQRLGVVLRPKIDAALLLDELTRDTGLAAFVLFSSLSGLLGGAGQGSYAAANAALDALAARRQAAGLPALSLAWGPWASGGMLAHLAEGDRARMARSGFPPVTDEQGLALLDAALRGSGPVLVPTGLDLARLQAHAAELPPLLSSLVRTPARRTVVRGGSGTGLAALLAGLAPADRLRLVLDRVRAAAAAILGLSGATAVAADRPFRELGLDSLTAVELRNRLAAATGLRLSATLAFDHPTATAVAGHLLAELDGEDRAAPAPAPTATRTTEPVAIVGIGCRFPGGVAGPDEFWQLLADGADAVGALPADRGWDLDRLGAAGYTLEGGFVDGAADFDAPFFSIVPREAVGMDPQQRLLLETSWEAFERAGIDPEGLRGSRTGVYVGGATTGYSLGPVEVPEGSAPYLLTGMATSVLSGRLSYTFGLEGPAVTIDTACSSSLVAMHLAGEALRSGECDLALAGGATVMPTPDMFVDSMRGGALARDGRCKAFAADADGTGWGEGVGVVVLELLSDARRNGHPVLAVLRGSAINHDGASNGLTAPNGGSQQRVIRSALQHGGLGFADVDAVEAHGTGTALGDPIEAQALLETYGRDRDTAQPLRLGSVKSNLGHTQAAAGVAGVIKMIMAMRHGVLPATLHADRPSEHIDWSGGTVRLLTAAEPWPARETPRRAAVSSFGMSGTNAHLILEEAPAEPAAPAARPGPWLLSARTAAALRAQAGRLREFLDGNPGQDIAAIGHALSTTRARMPHRAVLLAGDRDGYAGLLAALAEERSVPGLATGVADPRGKVAFVLPGQGSQWPGMGRALLATEPVFRASVEECDAALQPFLGWSVAEALAAPDDTYSDRMADVQPLLFTLMVSLAALWRSHGLVPDAVVGHSQGETAAAYLAGGLTLRDAAKIVAVRSRMLGHLADTGYQGGSDHGAMVAVPLPVAKVEELLAEREGLFLAAINSPRSVAVSGLESLIDAFTAELTANGVRARKVRVPGAGHSPHIEVLREQTLTELADVRPLPGGNVVFYSSVTGEPYPTEGLDAEYWFRNMRRPVRFAPTVESMLRDGYDVFVESSPHPVLLPAVQDTADHAGTEVTALATLRRKQGDRGRFLLSVATAYAGGVPFAWPALPHGPGPRVALPTYAFQRRRFWLEPLRLAATGAAPAGDSLFWDAVDRADLSALTGVLDEEQTGRLAEALPALASWRAGQQRSSTLDSWRYRISWRPATLAPAGLDGTWLLLTAGGDADGEYAALLGASGAIVVQAGPDADLIALLDPADPPRGVLSLRALDERPHTGHPELTAGLTGTLAALQAVARTGFAGPVWLATRGATAAQRADRVPAPAQAQVWGLGLVAGLELAGHRIGLLDLPAELDARAADRLTAVLGGDHEEDQLAIRAGGVFARRMVRATGTAADAGPWRPHGTVLITGGTGNIGAHVARRLIRDGAERLVLTGRRGVDAPGAQDLLAELRELGADVRIEACDIADRDAVRALLAGFADGPPLTAVVHAAGVPQSTGVAMMEPAEFAGTVRAKTVGATLLDELTGDDLEAFIVFSSGSSVWGSAGQAAYAAANAHLDALCQHRRARGRAALSISWGGWGGGGMVSDAAMDYLGRRGMRVMDPELAVDAMMQAQGAGETWLTVADIDWESFTTAYTATRARPLIDEIPQARAVLDAEKQEEPGAGGGELTAELAGLSVPERRRRLLDLVRTHAAAALGHQGPQDIEPARAFQELGFDSLTAVDIRNRLRTATGLPITATVVFDHPTPARLADHLHAELYGAEADPAPAAGGSGPGDATEPIAIIGMACRFPGGVRTPEDLWELVRSGTDAIGGFPDDRGWDLGSLFDSDPDRRGTTYAREGGFVHDAGDFDAEFFNISPREALATDPQQRMLLETSWEAIERGGIDPLSLAGSRCGVFAGSAFQGYGLGAHYLSEDLEGFFLSGTGTAAISGRVAYALGLEGPAVTVDSACSSAIVSLHLAAQALRSGECDLALAGGVTVLSSPVSFIEFSRQRGLSADGRCKPFAAAADGTVWSEGAGMVLVERLSDAQRLGHPVLAVVTGSAINQDGASNGPTAPNGPSQQRVIRAALAAAGVTPDEVDAVEAHGTGTTLGDPIEAQALIATYGRDRDPARPLYLGSVKSNIGHTTAAGGAAGLIKMVMAMGAGELPRTLHIDEPTPHVDWSAGAVELLTENRPWPATGRPRRAGISSFGGSGTNSHVIIEQPPQAAAPRPAPAAPAGMPPVLLSGRTEAALRAQAGRLRERLTAAPDTDLASAAHALATTRSSFHRRAALAASDRAGLLTLLDDLAAGRPAEGVRTGAAGEGRTVFVYPGQGGQWTGMAAGLLDTEPVFADAVDAVALALAPHLDWSLHDTLRGLPGAAPLERVDVVQPALFAVMVGLTALWRSWGVEPDAVVGHSQGELVAAYVAGALSLDDAATVVAVRARLLREVSGTGGLLSVWLTAERVRDRLAPHPELEIAALNGPGVTVVGGPSAALDAFAAGCGAEDIRVHRVDIDYPSHTAGMEALREPLLAALDGLTPRLGRVPFWSTTEGGWTDTTTLGAGHWFRNLRRPVLFESAVRELAAAGHRRFLEVSPHPVLTVPMNAALDERDDTVVTGSLRRGEGTTDRLRRAAAELHIHGVPVDWTAVLGARPAVPVDLPTYAFQSRRYWLIPSPSALLGDVTAAGLTRAGHPMLGAAVPLADGSGTLLTGRLSATGQPWLPDHAVAGATLLPGTAFIELAWQAGRQTGEPLAVEELTLESPLVLPAEGAVQLQVTLRPAAADPGRYDVTVHARPDGDPDSPWTRHATAILSAAPETPAAVDDAMKEWPPPGATPVDLDGFYDGLRDRGYAYGPAFRGTRALWRRGDEIFAEVELEDDGGDGAGAYGLHPALLDTALHGIAAIGSVQGDAAAVPQLPFAFTGVRLYATGASALRVRLARTGDGVGATLADAAGTPVAVISSLVGRPVPAGLGAAVPTSDALFHVDWTPVAAASPSPGTWLVTGAPAVADALTAAGATVTVADTLAGAVEALAAGAVVDGVVVRPVASVDDLTGATHEALRLAQEWTADERAADVPLVVLTSGAVATGPGERPGVGGAAAWGLLRSAQLEHPGRIVLTDIPETELGRLAQAVRSGEPQTAVRAGRVLAPRLVRARASQTGRPALDADRTVLVTGGTGTLGAAVARHLATEHGVRHLLLTSRRGPSAPGAQELVAELGGLGAEATVAACDTGDRDALAALLAAIPADRPLGAVVHTAGIVDDGVIGGLTPERLDRVLTGKALGAMYLDELTRGGDPVPLVLFSSAAGTLGGAGQANYAAANAALDAIAQRRQADGLPAVSLPWGPWAQATGMTGELTEADVLRVRRAGLRPLPTAEGLALMDAGRADGAAVVVAISFEPGALRPVAGPVPHFMRSLIRTTAGPAGTTTAAHDPGALRERLRGLGEQERRDAVLTLVRDQIAAVLGYASAQEIRVERGFLDLGMDSLTGVELRNRMAAITGLRLPATLVFDHPSPVALARHLERELVPPARPAADEALDQLDALARTLAGVGDDDRERLGDRLRELLGDLQPRATVEIGDASAEELFDFIDGTTQEPIS</sequence>
<dbReference type="InterPro" id="IPR016036">
    <property type="entry name" value="Malonyl_transacylase_ACP-bd"/>
</dbReference>
<dbReference type="InterPro" id="IPR016039">
    <property type="entry name" value="Thiolase-like"/>
</dbReference>
<dbReference type="InterPro" id="IPR050091">
    <property type="entry name" value="PKS_NRPS_Biosynth_Enz"/>
</dbReference>
<dbReference type="Pfam" id="PF00109">
    <property type="entry name" value="ketoacyl-synt"/>
    <property type="match status" value="3"/>
</dbReference>
<keyword evidence="8" id="KW-0012">Acyltransferase</keyword>
<dbReference type="InterPro" id="IPR016035">
    <property type="entry name" value="Acyl_Trfase/lysoPLipase"/>
</dbReference>
<dbReference type="PANTHER" id="PTHR43775">
    <property type="entry name" value="FATTY ACID SYNTHASE"/>
    <property type="match status" value="1"/>
</dbReference>
<evidence type="ECO:0000259" key="12">
    <source>
        <dbReference type="PROSITE" id="PS52019"/>
    </source>
</evidence>
<evidence type="ECO:0000259" key="10">
    <source>
        <dbReference type="PROSITE" id="PS50075"/>
    </source>
</evidence>
<dbReference type="InterPro" id="IPR032821">
    <property type="entry name" value="PKS_assoc"/>
</dbReference>
<proteinExistence type="predicted"/>
<evidence type="ECO:0000313" key="14">
    <source>
        <dbReference type="Proteomes" id="UP000680865"/>
    </source>
</evidence>
<dbReference type="Gene3D" id="3.40.47.10">
    <property type="match status" value="3"/>
</dbReference>
<dbReference type="Pfam" id="PF18369">
    <property type="entry name" value="PKS_DE"/>
    <property type="match status" value="1"/>
</dbReference>
<feature type="region of interest" description="C-terminal hotdog fold" evidence="9">
    <location>
        <begin position="4260"/>
        <end position="4400"/>
    </location>
</feature>
<dbReference type="SMART" id="SM00827">
    <property type="entry name" value="PKS_AT"/>
    <property type="match status" value="3"/>
</dbReference>
<feature type="domain" description="Ketosynthase family 3 (KS3)" evidence="11">
    <location>
        <begin position="33"/>
        <end position="458"/>
    </location>
</feature>
<dbReference type="InterPro" id="IPR013968">
    <property type="entry name" value="PKS_KR"/>
</dbReference>
<dbReference type="InterPro" id="IPR020806">
    <property type="entry name" value="PKS_PP-bd"/>
</dbReference>
<dbReference type="PROSITE" id="PS50075">
    <property type="entry name" value="CARRIER"/>
    <property type="match status" value="3"/>
</dbReference>
<dbReference type="Gene3D" id="3.10.129.110">
    <property type="entry name" value="Polyketide synthase dehydratase"/>
    <property type="match status" value="2"/>
</dbReference>
<dbReference type="InterPro" id="IPR014030">
    <property type="entry name" value="Ketoacyl_synth_N"/>
</dbReference>